<dbReference type="AlphaFoldDB" id="A0A4S2CYZ1"/>
<evidence type="ECO:0000313" key="3">
    <source>
        <dbReference type="EMBL" id="TGY33885.1"/>
    </source>
</evidence>
<protein>
    <recommendedName>
        <fullName evidence="1">Inner membrane protein</fullName>
    </recommendedName>
</protein>
<feature type="transmembrane region" description="Helical" evidence="2">
    <location>
        <begin position="27"/>
        <end position="60"/>
    </location>
</feature>
<comment type="subcellular location">
    <subcellularLocation>
        <location evidence="1">Cell inner membrane</location>
        <topology evidence="1">Multi-pass membrane protein</topology>
    </subcellularLocation>
</comment>
<name>A0A4S2CYZ1_STEMA</name>
<keyword evidence="1" id="KW-1003">Cell membrane</keyword>
<dbReference type="PANTHER" id="PTHR35813:SF1">
    <property type="entry name" value="INNER MEMBRANE PROTEIN YBAN"/>
    <property type="match status" value="1"/>
</dbReference>
<gene>
    <name evidence="3" type="ORF">E5352_10945</name>
</gene>
<dbReference type="InterPro" id="IPR007401">
    <property type="entry name" value="DUF454"/>
</dbReference>
<dbReference type="EMBL" id="SRYW01000008">
    <property type="protein sequence ID" value="TGY33885.1"/>
    <property type="molecule type" value="Genomic_DNA"/>
</dbReference>
<evidence type="ECO:0000256" key="1">
    <source>
        <dbReference type="PIRNR" id="PIRNR016789"/>
    </source>
</evidence>
<keyword evidence="2" id="KW-1133">Transmembrane helix</keyword>
<proteinExistence type="predicted"/>
<keyword evidence="2" id="KW-0812">Transmembrane</keyword>
<feature type="transmembrane region" description="Helical" evidence="2">
    <location>
        <begin position="93"/>
        <end position="111"/>
    </location>
</feature>
<accession>A0A4S2CYZ1</accession>
<comment type="caution">
    <text evidence="3">The sequence shown here is derived from an EMBL/GenBank/DDBJ whole genome shotgun (WGS) entry which is preliminary data.</text>
</comment>
<dbReference type="PIRSF" id="PIRSF016789">
    <property type="entry name" value="DUF454"/>
    <property type="match status" value="1"/>
</dbReference>
<keyword evidence="1 2" id="KW-0472">Membrane</keyword>
<dbReference type="Pfam" id="PF04304">
    <property type="entry name" value="DUF454"/>
    <property type="match status" value="1"/>
</dbReference>
<organism evidence="3 4">
    <name type="scientific">Stenotrophomonas maltophilia</name>
    <name type="common">Pseudomonas maltophilia</name>
    <name type="synonym">Xanthomonas maltophilia</name>
    <dbReference type="NCBI Taxonomy" id="40324"/>
    <lineage>
        <taxon>Bacteria</taxon>
        <taxon>Pseudomonadati</taxon>
        <taxon>Pseudomonadota</taxon>
        <taxon>Gammaproteobacteria</taxon>
        <taxon>Lysobacterales</taxon>
        <taxon>Lysobacteraceae</taxon>
        <taxon>Stenotrophomonas</taxon>
        <taxon>Stenotrophomonas maltophilia group</taxon>
    </lineage>
</organism>
<reference evidence="3 4" key="1">
    <citation type="submission" date="2019-04" db="EMBL/GenBank/DDBJ databases">
        <title>Microbes associate with the intestines of laboratory mice.</title>
        <authorList>
            <person name="Navarre W."/>
            <person name="Wong E."/>
            <person name="Huang K."/>
            <person name="Tropini C."/>
            <person name="Ng K."/>
            <person name="Yu B."/>
        </authorList>
    </citation>
    <scope>NUCLEOTIDE SEQUENCE [LARGE SCALE GENOMIC DNA]</scope>
    <source>
        <strain evidence="3 4">NM62_B4-13</strain>
    </source>
</reference>
<keyword evidence="1" id="KW-0997">Cell inner membrane</keyword>
<dbReference type="RefSeq" id="WP_017356664.1">
    <property type="nucleotide sequence ID" value="NZ_SRYW01000008.1"/>
</dbReference>
<dbReference type="GO" id="GO:0005886">
    <property type="term" value="C:plasma membrane"/>
    <property type="evidence" value="ECO:0007669"/>
    <property type="project" value="UniProtKB-SubCell"/>
</dbReference>
<dbReference type="Proteomes" id="UP000306631">
    <property type="component" value="Unassembled WGS sequence"/>
</dbReference>
<sequence>MSLPERPDVADAAPAPVRRPVRFRWAWWLLAYVSLGTGIVGIFVPGLPTTVFILISAWAASRGSERLHNRLMQHPRFGPAIRNWQAHGAVSRYAKWMATLTMTVCAGIMLWCVPIAWVKWLSIGCMTAVALWLWSRPLPPRSS</sequence>
<dbReference type="OrthoDB" id="9816293at2"/>
<dbReference type="PANTHER" id="PTHR35813">
    <property type="entry name" value="INNER MEMBRANE PROTEIN YBAN"/>
    <property type="match status" value="1"/>
</dbReference>
<evidence type="ECO:0000313" key="4">
    <source>
        <dbReference type="Proteomes" id="UP000306631"/>
    </source>
</evidence>
<evidence type="ECO:0000256" key="2">
    <source>
        <dbReference type="SAM" id="Phobius"/>
    </source>
</evidence>